<dbReference type="EMBL" id="DVOL01000005">
    <property type="protein sequence ID" value="HIV10133.1"/>
    <property type="molecule type" value="Genomic_DNA"/>
</dbReference>
<dbReference type="AlphaFoldDB" id="A0A9D1NPF1"/>
<evidence type="ECO:0000313" key="4">
    <source>
        <dbReference type="Proteomes" id="UP000823960"/>
    </source>
</evidence>
<protein>
    <submittedName>
        <fullName evidence="3">Uncharacterized protein</fullName>
    </submittedName>
</protein>
<feature type="compositionally biased region" description="Basic and acidic residues" evidence="1">
    <location>
        <begin position="49"/>
        <end position="58"/>
    </location>
</feature>
<feature type="transmembrane region" description="Helical" evidence="2">
    <location>
        <begin position="6"/>
        <end position="29"/>
    </location>
</feature>
<keyword evidence="2" id="KW-0472">Membrane</keyword>
<dbReference type="Proteomes" id="UP000823960">
    <property type="component" value="Unassembled WGS sequence"/>
</dbReference>
<proteinExistence type="predicted"/>
<name>A0A9D1NPF1_9FIRM</name>
<keyword evidence="2" id="KW-1133">Transmembrane helix</keyword>
<evidence type="ECO:0000256" key="2">
    <source>
        <dbReference type="SAM" id="Phobius"/>
    </source>
</evidence>
<keyword evidence="2" id="KW-0812">Transmembrane</keyword>
<evidence type="ECO:0000313" key="3">
    <source>
        <dbReference type="EMBL" id="HIV10133.1"/>
    </source>
</evidence>
<organism evidence="3 4">
    <name type="scientific">Candidatus Faeciplasma avium</name>
    <dbReference type="NCBI Taxonomy" id="2840798"/>
    <lineage>
        <taxon>Bacteria</taxon>
        <taxon>Bacillati</taxon>
        <taxon>Bacillota</taxon>
        <taxon>Clostridia</taxon>
        <taxon>Eubacteriales</taxon>
        <taxon>Oscillospiraceae</taxon>
        <taxon>Oscillospiraceae incertae sedis</taxon>
        <taxon>Candidatus Faeciplasma</taxon>
    </lineage>
</organism>
<evidence type="ECO:0000256" key="1">
    <source>
        <dbReference type="SAM" id="MobiDB-lite"/>
    </source>
</evidence>
<reference evidence="3" key="2">
    <citation type="journal article" date="2021" name="PeerJ">
        <title>Extensive microbial diversity within the chicken gut microbiome revealed by metagenomics and culture.</title>
        <authorList>
            <person name="Gilroy R."/>
            <person name="Ravi A."/>
            <person name="Getino M."/>
            <person name="Pursley I."/>
            <person name="Horton D.L."/>
            <person name="Alikhan N.F."/>
            <person name="Baker D."/>
            <person name="Gharbi K."/>
            <person name="Hall N."/>
            <person name="Watson M."/>
            <person name="Adriaenssens E.M."/>
            <person name="Foster-Nyarko E."/>
            <person name="Jarju S."/>
            <person name="Secka A."/>
            <person name="Antonio M."/>
            <person name="Oren A."/>
            <person name="Chaudhuri R.R."/>
            <person name="La Ragione R."/>
            <person name="Hildebrand F."/>
            <person name="Pallen M.J."/>
        </authorList>
    </citation>
    <scope>NUCLEOTIDE SEQUENCE</scope>
    <source>
        <strain evidence="3">1370</strain>
    </source>
</reference>
<accession>A0A9D1NPF1</accession>
<gene>
    <name evidence="3" type="ORF">IAD28_00330</name>
</gene>
<feature type="region of interest" description="Disordered" evidence="1">
    <location>
        <begin position="36"/>
        <end position="58"/>
    </location>
</feature>
<reference evidence="3" key="1">
    <citation type="submission" date="2020-10" db="EMBL/GenBank/DDBJ databases">
        <authorList>
            <person name="Gilroy R."/>
        </authorList>
    </citation>
    <scope>NUCLEOTIDE SEQUENCE</scope>
    <source>
        <strain evidence="3">1370</strain>
    </source>
</reference>
<sequence length="58" mass="6610">MLEIIATNLFIFGTMTAGLYRIRAALLILQQIKEEKRSSSNNIIPKDNPQCKRFDRAG</sequence>
<comment type="caution">
    <text evidence="3">The sequence shown here is derived from an EMBL/GenBank/DDBJ whole genome shotgun (WGS) entry which is preliminary data.</text>
</comment>